<reference evidence="6 7" key="1">
    <citation type="submission" date="2022-05" db="EMBL/GenBank/DDBJ databases">
        <authorList>
            <consortium name="Genoscope - CEA"/>
            <person name="William W."/>
        </authorList>
    </citation>
    <scope>NUCLEOTIDE SEQUENCE [LARGE SCALE GENOMIC DNA]</scope>
</reference>
<feature type="domain" description="DRBM" evidence="5">
    <location>
        <begin position="484"/>
        <end position="551"/>
    </location>
</feature>
<keyword evidence="7" id="KW-1185">Reference proteome</keyword>
<evidence type="ECO:0000313" key="7">
    <source>
        <dbReference type="Proteomes" id="UP001159428"/>
    </source>
</evidence>
<accession>A0AAU9W0N3</accession>
<dbReference type="PROSITE" id="PS50137">
    <property type="entry name" value="DS_RBD"/>
    <property type="match status" value="3"/>
</dbReference>
<keyword evidence="2 3" id="KW-0694">RNA-binding</keyword>
<dbReference type="AlphaFoldDB" id="A0AAU9W0N3"/>
<evidence type="ECO:0000256" key="2">
    <source>
        <dbReference type="ARBA" id="ARBA00022884"/>
    </source>
</evidence>
<feature type="region of interest" description="Disordered" evidence="4">
    <location>
        <begin position="336"/>
        <end position="363"/>
    </location>
</feature>
<feature type="compositionally biased region" description="Polar residues" evidence="4">
    <location>
        <begin position="336"/>
        <end position="351"/>
    </location>
</feature>
<proteinExistence type="predicted"/>
<feature type="domain" description="DRBM" evidence="5">
    <location>
        <begin position="639"/>
        <end position="703"/>
    </location>
</feature>
<gene>
    <name evidence="6" type="ORF">PMEA_00028470</name>
</gene>
<dbReference type="InterPro" id="IPR014720">
    <property type="entry name" value="dsRBD_dom"/>
</dbReference>
<feature type="compositionally biased region" description="Low complexity" evidence="4">
    <location>
        <begin position="217"/>
        <end position="230"/>
    </location>
</feature>
<evidence type="ECO:0000256" key="4">
    <source>
        <dbReference type="SAM" id="MobiDB-lite"/>
    </source>
</evidence>
<dbReference type="SUPFAM" id="SSF54768">
    <property type="entry name" value="dsRNA-binding domain-like"/>
    <property type="match status" value="3"/>
</dbReference>
<feature type="compositionally biased region" description="Pro residues" evidence="4">
    <location>
        <begin position="80"/>
        <end position="96"/>
    </location>
</feature>
<evidence type="ECO:0000256" key="1">
    <source>
        <dbReference type="ARBA" id="ARBA00022737"/>
    </source>
</evidence>
<feature type="compositionally biased region" description="Polar residues" evidence="4">
    <location>
        <begin position="247"/>
        <end position="257"/>
    </location>
</feature>
<comment type="caution">
    <text evidence="6">The sequence shown here is derived from an EMBL/GenBank/DDBJ whole genome shotgun (WGS) entry which is preliminary data.</text>
</comment>
<feature type="compositionally biased region" description="Gly residues" evidence="4">
    <location>
        <begin position="177"/>
        <end position="187"/>
    </location>
</feature>
<feature type="compositionally biased region" description="Pro residues" evidence="4">
    <location>
        <begin position="1"/>
        <end position="10"/>
    </location>
</feature>
<evidence type="ECO:0000313" key="6">
    <source>
        <dbReference type="EMBL" id="CAH3041939.1"/>
    </source>
</evidence>
<dbReference type="EMBL" id="CALNXJ010000006">
    <property type="protein sequence ID" value="CAH3041939.1"/>
    <property type="molecule type" value="Genomic_DNA"/>
</dbReference>
<organism evidence="6 7">
    <name type="scientific">Pocillopora meandrina</name>
    <dbReference type="NCBI Taxonomy" id="46732"/>
    <lineage>
        <taxon>Eukaryota</taxon>
        <taxon>Metazoa</taxon>
        <taxon>Cnidaria</taxon>
        <taxon>Anthozoa</taxon>
        <taxon>Hexacorallia</taxon>
        <taxon>Scleractinia</taxon>
        <taxon>Astrocoeniina</taxon>
        <taxon>Pocilloporidae</taxon>
        <taxon>Pocillopora</taxon>
    </lineage>
</organism>
<dbReference type="Gene3D" id="3.30.160.20">
    <property type="match status" value="3"/>
</dbReference>
<protein>
    <recommendedName>
        <fullName evidence="5">DRBM domain-containing protein</fullName>
    </recommendedName>
</protein>
<sequence>MRRRGGPPPWGSRNRSHPPSPPPPPEYYDRFDHPPPPPSGRAPPRFRDNPHLSRPPPWIRDKFDGPPRHPPWADDYSPPQRCPPPGWSAPQGPHPPSFIDDGPSRTPPWKSDSPPHHPPLPPLNDDDPQRTPPWKSDSPPRPAPRSSFADDDFDIPPPPPPHYLPNRPPRGRRRAGRGGIPGRGSLSGRGEAPKRRAMISRGTNQAKVAMMRGANNGRGSSPAPRGRGAAITTRGAQSAARGMPITRGQTRGRTNGSRGAARGTLTYRGGICVSNINGNADSKEDISGLSDDTSKGLAKWLNAIRNGKLDTECQTSTEAAGNNINAALPQKQDFQSTNTDAKTGKGNNVNNYGAKDKQKTQPSVVKVPGNPDFISFKNSLQECCQKQQLPVPSYTTWKNSFGYSGKVEVANSTFKSTGVQGERKEAEQGAAYSALMALGLIDASVKFDVKTAAVIKRPAVDNSIVLDPAGKRLKLEATSTVATSYKSRLNEFCQKFRLSIPSYDTDKVENGKGFLTTVVFNKKVYKSNGPQPTKKQSEQNAAQVVLHFLNQCPPPAPSYQDYMEQCKKLTSGQDQPSESIATEASTTAVTTTINAAVVQPISTSTAPNPFVPTDQNNSDPTASETLNADVAKPTITFTSHKNKLQEYCQKSKIELPVYSCQRENGVFTCTVHVAGRSFSSNGCNTKKGSEQTAANIALKALGLI</sequence>
<feature type="compositionally biased region" description="Pro residues" evidence="4">
    <location>
        <begin position="155"/>
        <end position="168"/>
    </location>
</feature>
<feature type="domain" description="DRBM" evidence="5">
    <location>
        <begin position="375"/>
        <end position="440"/>
    </location>
</feature>
<evidence type="ECO:0000259" key="5">
    <source>
        <dbReference type="PROSITE" id="PS50137"/>
    </source>
</evidence>
<dbReference type="PANTHER" id="PTHR46031:SF37">
    <property type="entry name" value="DRBM DOMAIN-CONTAINING PROTEIN"/>
    <property type="match status" value="1"/>
</dbReference>
<dbReference type="GO" id="GO:0003723">
    <property type="term" value="F:RNA binding"/>
    <property type="evidence" value="ECO:0007669"/>
    <property type="project" value="UniProtKB-UniRule"/>
</dbReference>
<dbReference type="PANTHER" id="PTHR46031">
    <property type="match status" value="1"/>
</dbReference>
<name>A0AAU9W0N3_9CNID</name>
<keyword evidence="1" id="KW-0677">Repeat</keyword>
<evidence type="ECO:0000256" key="3">
    <source>
        <dbReference type="PROSITE-ProRule" id="PRU00266"/>
    </source>
</evidence>
<dbReference type="Proteomes" id="UP001159428">
    <property type="component" value="Unassembled WGS sequence"/>
</dbReference>
<feature type="region of interest" description="Disordered" evidence="4">
    <location>
        <begin position="1"/>
        <end position="262"/>
    </location>
</feature>
<feature type="region of interest" description="Disordered" evidence="4">
    <location>
        <begin position="604"/>
        <end position="625"/>
    </location>
</feature>
<dbReference type="SMART" id="SM00358">
    <property type="entry name" value="DSRM"/>
    <property type="match status" value="3"/>
</dbReference>
<dbReference type="Pfam" id="PF00035">
    <property type="entry name" value="dsrm"/>
    <property type="match status" value="2"/>
</dbReference>